<dbReference type="Gene3D" id="1.10.10.60">
    <property type="entry name" value="Homeodomain-like"/>
    <property type="match status" value="1"/>
</dbReference>
<dbReference type="InterPro" id="IPR018060">
    <property type="entry name" value="HTH_AraC"/>
</dbReference>
<dbReference type="STRING" id="390241.SAMN04488023_11861"/>
<dbReference type="PROSITE" id="PS01124">
    <property type="entry name" value="HTH_ARAC_FAMILY_2"/>
    <property type="match status" value="1"/>
</dbReference>
<dbReference type="SMART" id="SM00342">
    <property type="entry name" value="HTH_ARAC"/>
    <property type="match status" value="1"/>
</dbReference>
<reference evidence="5 6" key="1">
    <citation type="submission" date="2016-10" db="EMBL/GenBank/DDBJ databases">
        <authorList>
            <person name="de Groot N.N."/>
        </authorList>
    </citation>
    <scope>NUCLEOTIDE SEQUENCE [LARGE SCALE GENOMIC DNA]</scope>
    <source>
        <strain evidence="5 6">DSM 18610</strain>
    </source>
</reference>
<keyword evidence="2" id="KW-0238">DNA-binding</keyword>
<dbReference type="SUPFAM" id="SSF51182">
    <property type="entry name" value="RmlC-like cupins"/>
    <property type="match status" value="1"/>
</dbReference>
<dbReference type="Proteomes" id="UP000199572">
    <property type="component" value="Unassembled WGS sequence"/>
</dbReference>
<dbReference type="InterPro" id="IPR054015">
    <property type="entry name" value="ExsA-like_N"/>
</dbReference>
<dbReference type="Pfam" id="PF22200">
    <property type="entry name" value="ExsA_N"/>
    <property type="match status" value="1"/>
</dbReference>
<dbReference type="GO" id="GO:0043565">
    <property type="term" value="F:sequence-specific DNA binding"/>
    <property type="evidence" value="ECO:0007669"/>
    <property type="project" value="InterPro"/>
</dbReference>
<name>A0A1H9SJU9_9SPHI</name>
<keyword evidence="6" id="KW-1185">Reference proteome</keyword>
<keyword evidence="3" id="KW-0804">Transcription</keyword>
<dbReference type="InterPro" id="IPR009057">
    <property type="entry name" value="Homeodomain-like_sf"/>
</dbReference>
<evidence type="ECO:0000313" key="5">
    <source>
        <dbReference type="EMBL" id="SER85242.1"/>
    </source>
</evidence>
<organism evidence="5 6">
    <name type="scientific">Pedobacter rhizosphaerae</name>
    <dbReference type="NCBI Taxonomy" id="390241"/>
    <lineage>
        <taxon>Bacteria</taxon>
        <taxon>Pseudomonadati</taxon>
        <taxon>Bacteroidota</taxon>
        <taxon>Sphingobacteriia</taxon>
        <taxon>Sphingobacteriales</taxon>
        <taxon>Sphingobacteriaceae</taxon>
        <taxon>Pedobacter</taxon>
    </lineage>
</organism>
<evidence type="ECO:0000256" key="3">
    <source>
        <dbReference type="ARBA" id="ARBA00023163"/>
    </source>
</evidence>
<dbReference type="SUPFAM" id="SSF46689">
    <property type="entry name" value="Homeodomain-like"/>
    <property type="match status" value="1"/>
</dbReference>
<keyword evidence="1" id="KW-0805">Transcription regulation</keyword>
<evidence type="ECO:0000256" key="1">
    <source>
        <dbReference type="ARBA" id="ARBA00023015"/>
    </source>
</evidence>
<feature type="domain" description="HTH araC/xylS-type" evidence="4">
    <location>
        <begin position="173"/>
        <end position="268"/>
    </location>
</feature>
<dbReference type="EMBL" id="FOGG01000018">
    <property type="protein sequence ID" value="SER85242.1"/>
    <property type="molecule type" value="Genomic_DNA"/>
</dbReference>
<dbReference type="AlphaFoldDB" id="A0A1H9SJU9"/>
<sequence length="268" mass="30882">MQSSQNQHPLSAPRLIQNEYYGKNVEGEAMVADHIFSYIISGSHEVWIGEKKYLFKAGDYRFFKRNQLTKFVKLTESEGFRSIAIHIDQATLKEISAGYELKPRGHYRAEGVKLINSNGFLESFVATLKPYLGSANLDNGLLRLKTKELILILAESDPDIKHMLFEFSDPGKLDLEAFMNGHYRYNVPLERFAFLTGRSLSGFKRDFAKLFQVTPGRWLLQKRLAEARYLIEQQFQRPTKVYLELGFVNMSHFSYAYKKAFGKAPSNK</sequence>
<gene>
    <name evidence="5" type="ORF">SAMN04488023_11861</name>
</gene>
<evidence type="ECO:0000313" key="6">
    <source>
        <dbReference type="Proteomes" id="UP000199572"/>
    </source>
</evidence>
<dbReference type="OrthoDB" id="4480133at2"/>
<dbReference type="InterPro" id="IPR011051">
    <property type="entry name" value="RmlC_Cupin_sf"/>
</dbReference>
<dbReference type="Pfam" id="PF12833">
    <property type="entry name" value="HTH_18"/>
    <property type="match status" value="1"/>
</dbReference>
<proteinExistence type="predicted"/>
<dbReference type="PANTHER" id="PTHR46796">
    <property type="entry name" value="HTH-TYPE TRANSCRIPTIONAL ACTIVATOR RHAS-RELATED"/>
    <property type="match status" value="1"/>
</dbReference>
<evidence type="ECO:0000259" key="4">
    <source>
        <dbReference type="PROSITE" id="PS01124"/>
    </source>
</evidence>
<dbReference type="GO" id="GO:0003700">
    <property type="term" value="F:DNA-binding transcription factor activity"/>
    <property type="evidence" value="ECO:0007669"/>
    <property type="project" value="InterPro"/>
</dbReference>
<dbReference type="InterPro" id="IPR050204">
    <property type="entry name" value="AraC_XylS_family_regulators"/>
</dbReference>
<protein>
    <submittedName>
        <fullName evidence="5">Transcriptional regulator, AraC family</fullName>
    </submittedName>
</protein>
<accession>A0A1H9SJU9</accession>
<dbReference type="RefSeq" id="WP_139180195.1">
    <property type="nucleotide sequence ID" value="NZ_FOGG01000018.1"/>
</dbReference>
<evidence type="ECO:0000256" key="2">
    <source>
        <dbReference type="ARBA" id="ARBA00023125"/>
    </source>
</evidence>